<sequence length="552" mass="60348">MRMKRFHSSRLVGGSDLKPSVTSSGQVIDLNGTIIPPYDTIYHFDQLIDHDNPSLGTFTQRNNFLNTFATGGPIILYTNGEGNSEPTAVDDITNVTMHGMLAQRLNGAIISIEHRFFGLSNPYPTLTANNLAVNTIAQSIQDMANFALSAKLAMPGGETDAIRPNNKPWIFVGGSYSGALATYILNKEPNIFWAAYSSSGVVQPIADFWQYFEPIRQHMPQNCSADVEQVIKYVDSVAASGNRSAIAKLEDTFGLGSVESVEEFLEWMRAPMEEWQNLAVSTNRLSLFYDFCDALEVQNGRIAPANGWGLDIARQAWAKYYLTSNFLNDISNAGAEGDASQDSTAEHDDLAWQWITCNEVGFFQVGPPLDSNVPAIAPQQLMLSDYDIGCQDTFPGAFESNTIADRVAITSKTYGGWNVSSNRLFVVTGSRDPWLYATFSAPSQNISSTDVRPINMGDGFHCSDLSVREGEFSQSIFNIQQKAITTFSAWVGNFTPQEVSATVAPIVPSTTTSAFPRTSSSAVNPGKAKSVGASIRPFTWEYVVFVGLAMFL</sequence>
<evidence type="ECO:0008006" key="8">
    <source>
        <dbReference type="Google" id="ProtNLM"/>
    </source>
</evidence>
<dbReference type="InterPro" id="IPR029058">
    <property type="entry name" value="AB_hydrolase_fold"/>
</dbReference>
<dbReference type="PANTHER" id="PTHR11010">
    <property type="entry name" value="PROTEASE S28 PRO-X CARBOXYPEPTIDASE-RELATED"/>
    <property type="match status" value="1"/>
</dbReference>
<evidence type="ECO:0000256" key="3">
    <source>
        <dbReference type="ARBA" id="ARBA00022729"/>
    </source>
</evidence>
<evidence type="ECO:0000256" key="5">
    <source>
        <dbReference type="ARBA" id="ARBA00023180"/>
    </source>
</evidence>
<protein>
    <recommendedName>
        <fullName evidence="8">Peptidase S28</fullName>
    </recommendedName>
</protein>
<organism evidence="6 7">
    <name type="scientific">Agrocybe pediades</name>
    <dbReference type="NCBI Taxonomy" id="84607"/>
    <lineage>
        <taxon>Eukaryota</taxon>
        <taxon>Fungi</taxon>
        <taxon>Dikarya</taxon>
        <taxon>Basidiomycota</taxon>
        <taxon>Agaricomycotina</taxon>
        <taxon>Agaricomycetes</taxon>
        <taxon>Agaricomycetidae</taxon>
        <taxon>Agaricales</taxon>
        <taxon>Agaricineae</taxon>
        <taxon>Strophariaceae</taxon>
        <taxon>Agrocybe</taxon>
    </lineage>
</organism>
<proteinExistence type="inferred from homology"/>
<keyword evidence="5" id="KW-0325">Glycoprotein</keyword>
<dbReference type="GO" id="GO:0070008">
    <property type="term" value="F:serine-type exopeptidase activity"/>
    <property type="evidence" value="ECO:0007669"/>
    <property type="project" value="InterPro"/>
</dbReference>
<dbReference type="PANTHER" id="PTHR11010:SF23">
    <property type="entry name" value="SERINE PEPTIDASE"/>
    <property type="match status" value="1"/>
</dbReference>
<evidence type="ECO:0000256" key="2">
    <source>
        <dbReference type="ARBA" id="ARBA00022670"/>
    </source>
</evidence>
<name>A0A8H4QR50_9AGAR</name>
<gene>
    <name evidence="6" type="ORF">D9613_012558</name>
</gene>
<dbReference type="InterPro" id="IPR008758">
    <property type="entry name" value="Peptidase_S28"/>
</dbReference>
<comment type="caution">
    <text evidence="6">The sequence shown here is derived from an EMBL/GenBank/DDBJ whole genome shotgun (WGS) entry which is preliminary data.</text>
</comment>
<dbReference type="AlphaFoldDB" id="A0A8H4QR50"/>
<keyword evidence="7" id="KW-1185">Reference proteome</keyword>
<dbReference type="Pfam" id="PF05577">
    <property type="entry name" value="Peptidase_S28"/>
    <property type="match status" value="1"/>
</dbReference>
<keyword evidence="4" id="KW-0378">Hydrolase</keyword>
<evidence type="ECO:0000313" key="7">
    <source>
        <dbReference type="Proteomes" id="UP000521872"/>
    </source>
</evidence>
<keyword evidence="3" id="KW-0732">Signal</keyword>
<dbReference type="SUPFAM" id="SSF53474">
    <property type="entry name" value="alpha/beta-Hydrolases"/>
    <property type="match status" value="1"/>
</dbReference>
<dbReference type="GO" id="GO:0008239">
    <property type="term" value="F:dipeptidyl-peptidase activity"/>
    <property type="evidence" value="ECO:0007669"/>
    <property type="project" value="TreeGrafter"/>
</dbReference>
<dbReference type="Proteomes" id="UP000521872">
    <property type="component" value="Unassembled WGS sequence"/>
</dbReference>
<keyword evidence="2" id="KW-0645">Protease</keyword>
<comment type="similarity">
    <text evidence="1">Belongs to the peptidase S28 family.</text>
</comment>
<dbReference type="GO" id="GO:0006508">
    <property type="term" value="P:proteolysis"/>
    <property type="evidence" value="ECO:0007669"/>
    <property type="project" value="UniProtKB-KW"/>
</dbReference>
<reference evidence="6 7" key="1">
    <citation type="submission" date="2019-12" db="EMBL/GenBank/DDBJ databases">
        <authorList>
            <person name="Floudas D."/>
            <person name="Bentzer J."/>
            <person name="Ahren D."/>
            <person name="Johansson T."/>
            <person name="Persson P."/>
            <person name="Tunlid A."/>
        </authorList>
    </citation>
    <scope>NUCLEOTIDE SEQUENCE [LARGE SCALE GENOMIC DNA]</scope>
    <source>
        <strain evidence="6 7">CBS 102.39</strain>
    </source>
</reference>
<accession>A0A8H4QR50</accession>
<dbReference type="Gene3D" id="3.40.50.1820">
    <property type="entry name" value="alpha/beta hydrolase"/>
    <property type="match status" value="2"/>
</dbReference>
<evidence type="ECO:0000256" key="1">
    <source>
        <dbReference type="ARBA" id="ARBA00011079"/>
    </source>
</evidence>
<evidence type="ECO:0000256" key="4">
    <source>
        <dbReference type="ARBA" id="ARBA00022801"/>
    </source>
</evidence>
<evidence type="ECO:0000313" key="6">
    <source>
        <dbReference type="EMBL" id="KAF4615694.1"/>
    </source>
</evidence>
<dbReference type="EMBL" id="JAACJL010000034">
    <property type="protein sequence ID" value="KAF4615694.1"/>
    <property type="molecule type" value="Genomic_DNA"/>
</dbReference>